<dbReference type="GeneID" id="665150"/>
<dbReference type="GO" id="GO:0019236">
    <property type="term" value="P:response to pheromone"/>
    <property type="evidence" value="ECO:0007669"/>
    <property type="project" value="UniProtKB-KW"/>
</dbReference>
<dbReference type="GO" id="GO:0005886">
    <property type="term" value="C:plasma membrane"/>
    <property type="evidence" value="ECO:0000318"/>
    <property type="project" value="GO_Central"/>
</dbReference>
<organism evidence="13 15">
    <name type="scientific">Mus musculus</name>
    <name type="common">Mouse</name>
    <dbReference type="NCBI Taxonomy" id="10090"/>
    <lineage>
        <taxon>Eukaryota</taxon>
        <taxon>Metazoa</taxon>
        <taxon>Chordata</taxon>
        <taxon>Craniata</taxon>
        <taxon>Vertebrata</taxon>
        <taxon>Euteleostomi</taxon>
        <taxon>Mammalia</taxon>
        <taxon>Eutheria</taxon>
        <taxon>Euarchontoglires</taxon>
        <taxon>Glires</taxon>
        <taxon>Rodentia</taxon>
        <taxon>Myomorpha</taxon>
        <taxon>Muroidea</taxon>
        <taxon>Muridae</taxon>
        <taxon>Murinae</taxon>
        <taxon>Mus</taxon>
        <taxon>Mus</taxon>
    </lineage>
</organism>
<evidence type="ECO:0000256" key="8">
    <source>
        <dbReference type="ARBA" id="ARBA00023136"/>
    </source>
</evidence>
<keyword evidence="15" id="KW-1185">Reference proteome</keyword>
<evidence type="ECO:0000256" key="9">
    <source>
        <dbReference type="ARBA" id="ARBA00023170"/>
    </source>
</evidence>
<gene>
    <name evidence="13 14" type="primary">Vmn1r57</name>
</gene>
<dbReference type="AlphaFoldDB" id="K7N731"/>
<reference evidence="13 15" key="1">
    <citation type="journal article" date="2009" name="PLoS Biol.">
        <title>Lineage-specific biology revealed by a finished genome assembly of the mouse.</title>
        <authorList>
            <consortium name="Mouse Genome Sequencing Consortium"/>
            <person name="Church D.M."/>
            <person name="Goodstadt L."/>
            <person name="Hillier L.W."/>
            <person name="Zody M.C."/>
            <person name="Goldstein S."/>
            <person name="She X."/>
            <person name="Bult C.J."/>
            <person name="Agarwala R."/>
            <person name="Cherry J.L."/>
            <person name="DiCuccio M."/>
            <person name="Hlavina W."/>
            <person name="Kapustin Y."/>
            <person name="Meric P."/>
            <person name="Maglott D."/>
            <person name="Birtle Z."/>
            <person name="Marques A.C."/>
            <person name="Graves T."/>
            <person name="Zhou S."/>
            <person name="Teague B."/>
            <person name="Potamousis K."/>
            <person name="Churas C."/>
            <person name="Place M."/>
            <person name="Herschleb J."/>
            <person name="Runnheim R."/>
            <person name="Forrest D."/>
            <person name="Amos-Landgraf J."/>
            <person name="Schwartz D.C."/>
            <person name="Cheng Z."/>
            <person name="Lindblad-Toh K."/>
            <person name="Eichler E.E."/>
            <person name="Ponting C.P."/>
        </authorList>
    </citation>
    <scope>NUCLEOTIDE SEQUENCE [LARGE SCALE GENOMIC DNA]</scope>
    <source>
        <strain evidence="13 15">C57BL/6J</strain>
    </source>
</reference>
<accession>K7N731</accession>
<feature type="transmembrane region" description="Helical" evidence="11">
    <location>
        <begin position="184"/>
        <end position="201"/>
    </location>
</feature>
<comment type="similarity">
    <text evidence="2 11">Belongs to the G-protein coupled receptor 1 family.</text>
</comment>
<keyword evidence="9 11" id="KW-0675">Receptor</keyword>
<keyword evidence="10 11" id="KW-0807">Transducer</keyword>
<evidence type="ECO:0000256" key="10">
    <source>
        <dbReference type="ARBA" id="ARBA00023224"/>
    </source>
</evidence>
<dbReference type="Gene3D" id="1.20.1070.10">
    <property type="entry name" value="Rhodopsin 7-helix transmembrane proteins"/>
    <property type="match status" value="1"/>
</dbReference>
<dbReference type="PANTHER" id="PTHR24062">
    <property type="entry name" value="VOMERONASAL TYPE-1 RECEPTOR"/>
    <property type="match status" value="1"/>
</dbReference>
<dbReference type="Pfam" id="PF03402">
    <property type="entry name" value="V1R"/>
    <property type="match status" value="1"/>
</dbReference>
<evidence type="ECO:0000313" key="15">
    <source>
        <dbReference type="Proteomes" id="UP000000589"/>
    </source>
</evidence>
<dbReference type="ProteomicsDB" id="344674"/>
<evidence type="ECO:0000256" key="2">
    <source>
        <dbReference type="ARBA" id="ARBA00010663"/>
    </source>
</evidence>
<dbReference type="CTD" id="665150"/>
<keyword evidence="8 11" id="KW-0472">Membrane</keyword>
<evidence type="ECO:0000256" key="3">
    <source>
        <dbReference type="ARBA" id="ARBA00022475"/>
    </source>
</evidence>
<feature type="domain" description="G-protein coupled receptors family 1 profile" evidence="12">
    <location>
        <begin position="20"/>
        <end position="280"/>
    </location>
</feature>
<evidence type="ECO:0000256" key="7">
    <source>
        <dbReference type="ARBA" id="ARBA00023040"/>
    </source>
</evidence>
<feature type="transmembrane region" description="Helical" evidence="11">
    <location>
        <begin position="125"/>
        <end position="144"/>
    </location>
</feature>
<dbReference type="FunFam" id="1.20.1070.10:FF:000120">
    <property type="entry name" value="Vomeronasal type-1 receptor"/>
    <property type="match status" value="1"/>
</dbReference>
<dbReference type="KEGG" id="mmu:665150"/>
<dbReference type="PaxDb" id="10090-ENSMUSP00000131917"/>
<evidence type="ECO:0000256" key="6">
    <source>
        <dbReference type="ARBA" id="ARBA00022989"/>
    </source>
</evidence>
<dbReference type="BioGRID-ORCS" id="665150">
    <property type="hits" value="2 hits in 41 CRISPR screens"/>
</dbReference>
<evidence type="ECO:0000313" key="13">
    <source>
        <dbReference type="Ensembl" id="ENSMUSP00000131917.2"/>
    </source>
</evidence>
<dbReference type="RefSeq" id="NP_001160206.1">
    <property type="nucleotide sequence ID" value="NM_001166734.1"/>
</dbReference>
<dbReference type="HOGENOM" id="CLU_058641_1_0_1"/>
<keyword evidence="4 11" id="KW-0589">Pheromone response</keyword>
<evidence type="ECO:0000313" key="14">
    <source>
        <dbReference type="MGI" id="MGI:3646165"/>
    </source>
</evidence>
<dbReference type="Ensembl" id="ENSMUST00000227798.2">
    <property type="protein sequence ID" value="ENSMUSP00000153876.2"/>
    <property type="gene ID" value="ENSMUSG00000091652.3"/>
</dbReference>
<proteinExistence type="inferred from homology"/>
<protein>
    <recommendedName>
        <fullName evidence="11">Vomeronasal type-1 receptor</fullName>
    </recommendedName>
</protein>
<dbReference type="InterPro" id="IPR017452">
    <property type="entry name" value="GPCR_Rhodpsn_7TM"/>
</dbReference>
<dbReference type="InterPro" id="IPR004072">
    <property type="entry name" value="Vmron_rcpt_1"/>
</dbReference>
<keyword evidence="3 11" id="KW-1003">Cell membrane</keyword>
<dbReference type="AGR" id="MGI:3646165"/>
<evidence type="ECO:0000256" key="1">
    <source>
        <dbReference type="ARBA" id="ARBA00004651"/>
    </source>
</evidence>
<reference evidence="13" key="3">
    <citation type="submission" date="2025-05" db="UniProtKB">
        <authorList>
            <consortium name="Ensembl"/>
        </authorList>
    </citation>
    <scope>IDENTIFICATION</scope>
    <source>
        <strain evidence="13">C57BL/6J</strain>
    </source>
</reference>
<evidence type="ECO:0000259" key="12">
    <source>
        <dbReference type="PROSITE" id="PS50262"/>
    </source>
</evidence>
<evidence type="ECO:0000256" key="5">
    <source>
        <dbReference type="ARBA" id="ARBA00022692"/>
    </source>
</evidence>
<evidence type="ECO:0000256" key="4">
    <source>
        <dbReference type="ARBA" id="ARBA00022507"/>
    </source>
</evidence>
<dbReference type="SUPFAM" id="SSF81321">
    <property type="entry name" value="Family A G protein-coupled receptor-like"/>
    <property type="match status" value="1"/>
</dbReference>
<keyword evidence="7 11" id="KW-0297">G-protein coupled receptor</keyword>
<feature type="transmembrane region" description="Helical" evidence="11">
    <location>
        <begin position="41"/>
        <end position="63"/>
    </location>
</feature>
<dbReference type="Ensembl" id="ENSMUST00000170780.2">
    <property type="protein sequence ID" value="ENSMUSP00000131917.2"/>
    <property type="gene ID" value="ENSMUSG00000091652.3"/>
</dbReference>
<feature type="transmembrane region" description="Helical" evidence="11">
    <location>
        <begin position="6"/>
        <end position="29"/>
    </location>
</feature>
<dbReference type="eggNOG" id="ENOG502R0MZ">
    <property type="taxonomic scope" value="Eukaryota"/>
</dbReference>
<sequence>MEVLALNILLLCHVVVGTVGNILLFVHNFSPNLTDSRLRPIQVILINLAVANAFMLLFSTYSYDLIDFVPRKPPTDLKCKLAYFFHMVARGTIMCSTCVLSTYQFVTLVPGNWARVMFREISPKVVSYSCFSCWLFSVLNNAYIPMNVSGPQKSHNDSDSKDNWICSISGVSVDMNFLRFSHDIIFLGIMAWTSVSMVIHLNRHHQRMNHIHKVNQNNRGHAETRAAHTILMLVVTFVSLYILNCIIILFHITFVESRLSLRHVTKLLSLSFPTISPLLLIFREPRGHCSLLFSVGLEIHVTGGVITEEQ</sequence>
<name>K7N731_MOUSE</name>
<feature type="transmembrane region" description="Helical" evidence="11">
    <location>
        <begin position="229"/>
        <end position="252"/>
    </location>
</feature>
<keyword evidence="6 11" id="KW-1133">Transmembrane helix</keyword>
<dbReference type="GO" id="GO:0016503">
    <property type="term" value="F:pheromone receptor activity"/>
    <property type="evidence" value="ECO:0007669"/>
    <property type="project" value="InterPro"/>
</dbReference>
<evidence type="ECO:0000256" key="11">
    <source>
        <dbReference type="RuleBase" id="RU364061"/>
    </source>
</evidence>
<comment type="subcellular location">
    <subcellularLocation>
        <location evidence="1 11">Cell membrane</location>
        <topology evidence="1 11">Multi-pass membrane protein</topology>
    </subcellularLocation>
</comment>
<keyword evidence="5 11" id="KW-0812">Transmembrane</keyword>
<dbReference type="GeneTree" id="ENSGT00960000186612"/>
<dbReference type="GO" id="GO:0005550">
    <property type="term" value="F:pheromone binding"/>
    <property type="evidence" value="ECO:0000318"/>
    <property type="project" value="GO_Central"/>
</dbReference>
<dbReference type="UCSC" id="uc012exe.1">
    <property type="organism name" value="mouse"/>
</dbReference>
<dbReference type="MGI" id="MGI:3646165">
    <property type="gene designation" value="Vmn1r57"/>
</dbReference>
<reference evidence="13" key="2">
    <citation type="journal article" date="2011" name="PLoS Biol.">
        <title>Modernizing reference genome assemblies.</title>
        <authorList>
            <person name="Church D.M."/>
            <person name="Schneider V.A."/>
            <person name="Graves T."/>
            <person name="Auger K."/>
            <person name="Cunningham F."/>
            <person name="Bouk N."/>
            <person name="Chen H.C."/>
            <person name="Agarwala R."/>
            <person name="McLaren W.M."/>
            <person name="Ritchie G.R."/>
            <person name="Albracht D."/>
            <person name="Kremitzki M."/>
            <person name="Rock S."/>
            <person name="Kotkiewicz H."/>
            <person name="Kremitzki C."/>
            <person name="Wollam A."/>
            <person name="Trani L."/>
            <person name="Fulton L."/>
            <person name="Fulton R."/>
            <person name="Matthews L."/>
            <person name="Whitehead S."/>
            <person name="Chow W."/>
            <person name="Torrance J."/>
            <person name="Dunn M."/>
            <person name="Harden G."/>
            <person name="Threadgold G."/>
            <person name="Wood J."/>
            <person name="Collins J."/>
            <person name="Heath P."/>
            <person name="Griffiths G."/>
            <person name="Pelan S."/>
            <person name="Grafham D."/>
            <person name="Eichler E.E."/>
            <person name="Weinstock G."/>
            <person name="Mardis E.R."/>
            <person name="Wilson R.K."/>
            <person name="Howe K."/>
            <person name="Flicek P."/>
            <person name="Hubbard T."/>
        </authorList>
    </citation>
    <scope>NUCLEOTIDE SEQUENCE [LARGE SCALE GENOMIC DNA]</scope>
    <source>
        <strain evidence="13">C57BL/6J</strain>
    </source>
</reference>
<dbReference type="Ensembl" id="ENSMUST00000228062.2">
    <property type="protein sequence ID" value="ENSMUSP00000153848.2"/>
    <property type="gene ID" value="ENSMUSG00000091652.3"/>
</dbReference>
<dbReference type="OrthoDB" id="9606139at2759"/>
<dbReference type="PROSITE" id="PS50262">
    <property type="entry name" value="G_PROTEIN_RECEP_F1_2"/>
    <property type="match status" value="1"/>
</dbReference>
<dbReference type="VEuPathDB" id="HostDB:ENSMUSG00000091652"/>
<dbReference type="GO" id="GO:0007606">
    <property type="term" value="P:sensory perception of chemical stimulus"/>
    <property type="evidence" value="ECO:0007669"/>
    <property type="project" value="UniProtKB-ARBA"/>
</dbReference>
<dbReference type="Proteomes" id="UP000000589">
    <property type="component" value="Chromosome 7"/>
</dbReference>
<dbReference type="SMR" id="K7N731"/>